<sequence length="222" mass="25113">METKPTNAPPAEETSNLPPFSCLYFGFASNLSPRTLQQRCPGSLYVGLAVLEGWKFIIAESGFGNIVPTGDRDDVVYGTLHFLTAQHEAALDKSEEIDWWHVKRKLRVRRIELDSQGKVVEPAATGGGEQHGEVEATTYVDVERTTPGIMSKEYIVFIRKAVEDGLRCGVPRAYFDRYWKQYLPEDETVGREEKIVMLRTIQMDKENTKYVPNDVLKLAAKQ</sequence>
<evidence type="ECO:0000256" key="1">
    <source>
        <dbReference type="ARBA" id="ARBA00012346"/>
    </source>
</evidence>
<evidence type="ECO:0000313" key="4">
    <source>
        <dbReference type="Proteomes" id="UP000019471"/>
    </source>
</evidence>
<dbReference type="SUPFAM" id="SSF110857">
    <property type="entry name" value="Gamma-glutamyl cyclotransferase-like"/>
    <property type="match status" value="1"/>
</dbReference>
<dbReference type="Gene3D" id="3.10.490.10">
    <property type="entry name" value="Gamma-glutamyl cyclotransferase-like"/>
    <property type="match status" value="1"/>
</dbReference>
<gene>
    <name evidence="3" type="ORF">A1O5_08508</name>
</gene>
<keyword evidence="2" id="KW-0456">Lyase</keyword>
<dbReference type="HOGENOM" id="CLU_048475_1_2_1"/>
<dbReference type="EMBL" id="AMGX01000013">
    <property type="protein sequence ID" value="EXJ68714.1"/>
    <property type="molecule type" value="Genomic_DNA"/>
</dbReference>
<dbReference type="InterPro" id="IPR013024">
    <property type="entry name" value="GGCT-like"/>
</dbReference>
<dbReference type="AlphaFoldDB" id="W9XE55"/>
<evidence type="ECO:0000256" key="2">
    <source>
        <dbReference type="ARBA" id="ARBA00023239"/>
    </source>
</evidence>
<dbReference type="Proteomes" id="UP000019471">
    <property type="component" value="Unassembled WGS sequence"/>
</dbReference>
<dbReference type="GO" id="GO:0003839">
    <property type="term" value="F:gamma-glutamylcyclotransferase activity"/>
    <property type="evidence" value="ECO:0007669"/>
    <property type="project" value="UniProtKB-EC"/>
</dbReference>
<protein>
    <recommendedName>
        <fullName evidence="1">gamma-glutamylcyclotransferase</fullName>
        <ecNumber evidence="1">4.3.2.9</ecNumber>
    </recommendedName>
</protein>
<dbReference type="EC" id="4.3.2.9" evidence="1"/>
<accession>W9XE55</accession>
<dbReference type="InterPro" id="IPR036568">
    <property type="entry name" value="GGCT-like_sf"/>
</dbReference>
<evidence type="ECO:0000313" key="3">
    <source>
        <dbReference type="EMBL" id="EXJ68714.1"/>
    </source>
</evidence>
<comment type="caution">
    <text evidence="3">The sequence shown here is derived from an EMBL/GenBank/DDBJ whole genome shotgun (WGS) entry which is preliminary data.</text>
</comment>
<reference evidence="3 4" key="1">
    <citation type="submission" date="2013-03" db="EMBL/GenBank/DDBJ databases">
        <title>The Genome Sequence of Cladophialophora psammophila CBS 110553.</title>
        <authorList>
            <consortium name="The Broad Institute Genomics Platform"/>
            <person name="Cuomo C."/>
            <person name="de Hoog S."/>
            <person name="Gorbushina A."/>
            <person name="Walker B."/>
            <person name="Young S.K."/>
            <person name="Zeng Q."/>
            <person name="Gargeya S."/>
            <person name="Fitzgerald M."/>
            <person name="Haas B."/>
            <person name="Abouelleil A."/>
            <person name="Allen A.W."/>
            <person name="Alvarado L."/>
            <person name="Arachchi H.M."/>
            <person name="Berlin A.M."/>
            <person name="Chapman S.B."/>
            <person name="Gainer-Dewar J."/>
            <person name="Goldberg J."/>
            <person name="Griggs A."/>
            <person name="Gujja S."/>
            <person name="Hansen M."/>
            <person name="Howarth C."/>
            <person name="Imamovic A."/>
            <person name="Ireland A."/>
            <person name="Larimer J."/>
            <person name="McCowan C."/>
            <person name="Murphy C."/>
            <person name="Pearson M."/>
            <person name="Poon T.W."/>
            <person name="Priest M."/>
            <person name="Roberts A."/>
            <person name="Saif S."/>
            <person name="Shea T."/>
            <person name="Sisk P."/>
            <person name="Sykes S."/>
            <person name="Wortman J."/>
            <person name="Nusbaum C."/>
            <person name="Birren B."/>
        </authorList>
    </citation>
    <scope>NUCLEOTIDE SEQUENCE [LARGE SCALE GENOMIC DNA]</scope>
    <source>
        <strain evidence="3 4">CBS 110553</strain>
    </source>
</reference>
<dbReference type="CDD" id="cd06661">
    <property type="entry name" value="GGCT_like"/>
    <property type="match status" value="1"/>
</dbReference>
<dbReference type="PANTHER" id="PTHR12935:SF0">
    <property type="entry name" value="GAMMA-GLUTAMYLCYCLOTRANSFERASE"/>
    <property type="match status" value="1"/>
</dbReference>
<name>W9XE55_9EURO</name>
<dbReference type="STRING" id="1182543.W9XE55"/>
<dbReference type="GeneID" id="19193207"/>
<dbReference type="InterPro" id="IPR017939">
    <property type="entry name" value="G-Glutamylcylcotransferase"/>
</dbReference>
<dbReference type="PANTHER" id="PTHR12935">
    <property type="entry name" value="GAMMA-GLUTAMYLCYCLOTRANSFERASE"/>
    <property type="match status" value="1"/>
</dbReference>
<proteinExistence type="predicted"/>
<organism evidence="3 4">
    <name type="scientific">Cladophialophora psammophila CBS 110553</name>
    <dbReference type="NCBI Taxonomy" id="1182543"/>
    <lineage>
        <taxon>Eukaryota</taxon>
        <taxon>Fungi</taxon>
        <taxon>Dikarya</taxon>
        <taxon>Ascomycota</taxon>
        <taxon>Pezizomycotina</taxon>
        <taxon>Eurotiomycetes</taxon>
        <taxon>Chaetothyriomycetidae</taxon>
        <taxon>Chaetothyriales</taxon>
        <taxon>Herpotrichiellaceae</taxon>
        <taxon>Cladophialophora</taxon>
    </lineage>
</organism>
<dbReference type="OrthoDB" id="2924818at2759"/>
<dbReference type="RefSeq" id="XP_007747280.1">
    <property type="nucleotide sequence ID" value="XM_007749090.1"/>
</dbReference>
<keyword evidence="4" id="KW-1185">Reference proteome</keyword>